<reference evidence="1 2" key="1">
    <citation type="submission" date="2016-12" db="EMBL/GenBank/DDBJ databases">
        <title>The genomes of Aspergillus section Nigri reveals drivers in fungal speciation.</title>
        <authorList>
            <consortium name="DOE Joint Genome Institute"/>
            <person name="Vesth T.C."/>
            <person name="Nybo J."/>
            <person name="Theobald S."/>
            <person name="Brandl J."/>
            <person name="Frisvad J.C."/>
            <person name="Nielsen K.F."/>
            <person name="Lyhne E.K."/>
            <person name="Kogle M.E."/>
            <person name="Kuo A."/>
            <person name="Riley R."/>
            <person name="Clum A."/>
            <person name="Nolan M."/>
            <person name="Lipzen A."/>
            <person name="Salamov A."/>
            <person name="Henrissat B."/>
            <person name="Wiebenga A."/>
            <person name="De Vries R.P."/>
            <person name="Grigoriev I.V."/>
            <person name="Mortensen U.H."/>
            <person name="Andersen M.R."/>
            <person name="Baker S.E."/>
        </authorList>
    </citation>
    <scope>NUCLEOTIDE SEQUENCE [LARGE SCALE GENOMIC DNA]</scope>
    <source>
        <strain evidence="1 2">CBS 117.55</strain>
    </source>
</reference>
<evidence type="ECO:0000313" key="2">
    <source>
        <dbReference type="Proteomes" id="UP000247233"/>
    </source>
</evidence>
<gene>
    <name evidence="1" type="ORF">BO70DRAFT_353435</name>
</gene>
<protein>
    <submittedName>
        <fullName evidence="1">Uncharacterized protein</fullName>
    </submittedName>
</protein>
<dbReference type="AlphaFoldDB" id="A0A317VZE9"/>
<proteinExistence type="predicted"/>
<dbReference type="GeneID" id="37064069"/>
<sequence>MDAVDLLNPPHIPTDRAESRFCAKLWDCTTETRIQSGQIIALTTPDPEALPLPSFELLRVHWTINRLYVISGAAGGWNEKDDDGTLYDGSSENELFGDHHDYDGEFSSEEDIDTAFEVVETPITLGPRQRYQYCW</sequence>
<organism evidence="1 2">
    <name type="scientific">Aspergillus heteromorphus CBS 117.55</name>
    <dbReference type="NCBI Taxonomy" id="1448321"/>
    <lineage>
        <taxon>Eukaryota</taxon>
        <taxon>Fungi</taxon>
        <taxon>Dikarya</taxon>
        <taxon>Ascomycota</taxon>
        <taxon>Pezizomycotina</taxon>
        <taxon>Eurotiomycetes</taxon>
        <taxon>Eurotiomycetidae</taxon>
        <taxon>Eurotiales</taxon>
        <taxon>Aspergillaceae</taxon>
        <taxon>Aspergillus</taxon>
        <taxon>Aspergillus subgen. Circumdati</taxon>
    </lineage>
</organism>
<dbReference type="OrthoDB" id="5416097at2759"/>
<evidence type="ECO:0000313" key="1">
    <source>
        <dbReference type="EMBL" id="PWY79724.1"/>
    </source>
</evidence>
<dbReference type="Proteomes" id="UP000247233">
    <property type="component" value="Unassembled WGS sequence"/>
</dbReference>
<keyword evidence="2" id="KW-1185">Reference proteome</keyword>
<dbReference type="VEuPathDB" id="FungiDB:BO70DRAFT_353435"/>
<comment type="caution">
    <text evidence="1">The sequence shown here is derived from an EMBL/GenBank/DDBJ whole genome shotgun (WGS) entry which is preliminary data.</text>
</comment>
<name>A0A317VZE9_9EURO</name>
<dbReference type="RefSeq" id="XP_025398747.1">
    <property type="nucleotide sequence ID" value="XM_025541832.1"/>
</dbReference>
<accession>A0A317VZE9</accession>
<dbReference type="EMBL" id="MSFL01000015">
    <property type="protein sequence ID" value="PWY79724.1"/>
    <property type="molecule type" value="Genomic_DNA"/>
</dbReference>